<proteinExistence type="predicted"/>
<accession>A0ABP9CP36</accession>
<dbReference type="EMBL" id="BAABKQ010000001">
    <property type="protein sequence ID" value="GAA4814631.1"/>
    <property type="molecule type" value="Genomic_DNA"/>
</dbReference>
<reference evidence="2" key="1">
    <citation type="journal article" date="2019" name="Int. J. Syst. Evol. Microbiol.">
        <title>The Global Catalogue of Microorganisms (GCM) 10K type strain sequencing project: providing services to taxonomists for standard genome sequencing and annotation.</title>
        <authorList>
            <consortium name="The Broad Institute Genomics Platform"/>
            <consortium name="The Broad Institute Genome Sequencing Center for Infectious Disease"/>
            <person name="Wu L."/>
            <person name="Ma J."/>
        </authorList>
    </citation>
    <scope>NUCLEOTIDE SEQUENCE [LARGE SCALE GENOMIC DNA]</scope>
    <source>
        <strain evidence="2">JCM 18542</strain>
    </source>
</reference>
<dbReference type="RefSeq" id="WP_200174409.1">
    <property type="nucleotide sequence ID" value="NZ_BAABKQ010000001.1"/>
</dbReference>
<organism evidence="1 2">
    <name type="scientific">Tomitella cavernea</name>
    <dbReference type="NCBI Taxonomy" id="1387982"/>
    <lineage>
        <taxon>Bacteria</taxon>
        <taxon>Bacillati</taxon>
        <taxon>Actinomycetota</taxon>
        <taxon>Actinomycetes</taxon>
        <taxon>Mycobacteriales</taxon>
        <taxon>Tomitella</taxon>
    </lineage>
</organism>
<gene>
    <name evidence="1" type="ORF">GCM10023353_19980</name>
</gene>
<dbReference type="Proteomes" id="UP001500839">
    <property type="component" value="Unassembled WGS sequence"/>
</dbReference>
<protein>
    <recommendedName>
        <fullName evidence="3">DUF2384 domain-containing protein</fullName>
    </recommendedName>
</protein>
<evidence type="ECO:0008006" key="3">
    <source>
        <dbReference type="Google" id="ProtNLM"/>
    </source>
</evidence>
<comment type="caution">
    <text evidence="1">The sequence shown here is derived from an EMBL/GenBank/DDBJ whole genome shotgun (WGS) entry which is preliminary data.</text>
</comment>
<sequence length="181" mass="18811">MAGNGSAAVDEAAADDPVGTAAADLVQTRRNVAALGSAIHSAHLTAASPALARAVQAQQNLYEALDVEFGLLTSAQVADRLGSRAAARRNAATTARAAGRLLALRRGNRLLYPGFQFTAAGIRPVIADLRLLGDRHGWHEAGLIEWLLGPTTLLDGARPVDVLGDSDRLLAVAEASFGVSW</sequence>
<keyword evidence="2" id="KW-1185">Reference proteome</keyword>
<name>A0ABP9CP36_9ACTN</name>
<evidence type="ECO:0000313" key="1">
    <source>
        <dbReference type="EMBL" id="GAA4814631.1"/>
    </source>
</evidence>
<evidence type="ECO:0000313" key="2">
    <source>
        <dbReference type="Proteomes" id="UP001500839"/>
    </source>
</evidence>